<dbReference type="EMBL" id="JAACNO010002861">
    <property type="protein sequence ID" value="KAF4130301.1"/>
    <property type="molecule type" value="Genomic_DNA"/>
</dbReference>
<reference evidence="2" key="1">
    <citation type="submission" date="2020-03" db="EMBL/GenBank/DDBJ databases">
        <title>Hybrid Assembly of Korean Phytophthora infestans isolates.</title>
        <authorList>
            <person name="Prokchorchik M."/>
            <person name="Lee Y."/>
            <person name="Seo J."/>
            <person name="Cho J.-H."/>
            <person name="Park Y.-E."/>
            <person name="Jang D.-C."/>
            <person name="Im J.-S."/>
            <person name="Choi J.-G."/>
            <person name="Park H.-J."/>
            <person name="Lee G.-B."/>
            <person name="Lee Y.-G."/>
            <person name="Hong S.-Y."/>
            <person name="Cho K."/>
            <person name="Sohn K.H."/>
        </authorList>
    </citation>
    <scope>NUCLEOTIDE SEQUENCE</scope>
    <source>
        <strain evidence="2">KR_2_A2</strain>
    </source>
</reference>
<evidence type="ECO:0000313" key="2">
    <source>
        <dbReference type="EMBL" id="KAF4130301.1"/>
    </source>
</evidence>
<dbReference type="Proteomes" id="UP000704712">
    <property type="component" value="Unassembled WGS sequence"/>
</dbReference>
<gene>
    <name evidence="2" type="ORF">GN958_ATG20512</name>
</gene>
<organism evidence="2 3">
    <name type="scientific">Phytophthora infestans</name>
    <name type="common">Potato late blight agent</name>
    <name type="synonym">Botrytis infestans</name>
    <dbReference type="NCBI Taxonomy" id="4787"/>
    <lineage>
        <taxon>Eukaryota</taxon>
        <taxon>Sar</taxon>
        <taxon>Stramenopiles</taxon>
        <taxon>Oomycota</taxon>
        <taxon>Peronosporomycetes</taxon>
        <taxon>Peronosporales</taxon>
        <taxon>Peronosporaceae</taxon>
        <taxon>Phytophthora</taxon>
    </lineage>
</organism>
<comment type="caution">
    <text evidence="2">The sequence shown here is derived from an EMBL/GenBank/DDBJ whole genome shotgun (WGS) entry which is preliminary data.</text>
</comment>
<feature type="compositionally biased region" description="Polar residues" evidence="1">
    <location>
        <begin position="1"/>
        <end position="11"/>
    </location>
</feature>
<name>A0A8S9TP58_PHYIN</name>
<accession>A0A8S9TP58</accession>
<feature type="compositionally biased region" description="Acidic residues" evidence="1">
    <location>
        <begin position="14"/>
        <end position="31"/>
    </location>
</feature>
<evidence type="ECO:0000313" key="3">
    <source>
        <dbReference type="Proteomes" id="UP000704712"/>
    </source>
</evidence>
<evidence type="ECO:0000256" key="1">
    <source>
        <dbReference type="SAM" id="MobiDB-lite"/>
    </source>
</evidence>
<feature type="region of interest" description="Disordered" evidence="1">
    <location>
        <begin position="1"/>
        <end position="42"/>
    </location>
</feature>
<sequence length="67" mass="6955">MSSQKENSKQPTPEEADSDLDLFDEGSDVEPTEVTLSTQSTVSSGVNLAIAPSMRGNTFDSCVCGGG</sequence>
<dbReference type="AlphaFoldDB" id="A0A8S9TP58"/>
<protein>
    <submittedName>
        <fullName evidence="2">Uncharacterized protein</fullName>
    </submittedName>
</protein>
<proteinExistence type="predicted"/>